<dbReference type="SMART" id="SM00975">
    <property type="entry name" value="Telomerase_RBD"/>
    <property type="match status" value="1"/>
</dbReference>
<keyword evidence="4 13" id="KW-0158">Chromosome</keyword>
<dbReference type="RefSeq" id="XP_031872765.1">
    <property type="nucleotide sequence ID" value="XM_032008711.1"/>
</dbReference>
<evidence type="ECO:0000313" key="16">
    <source>
        <dbReference type="EMBL" id="RDL40109.1"/>
    </source>
</evidence>
<comment type="subcellular location">
    <subcellularLocation>
        <location evidence="13">Nucleus</location>
    </subcellularLocation>
    <subcellularLocation>
        <location evidence="13">Chromosome</location>
        <location evidence="13">Telomere</location>
    </subcellularLocation>
</comment>
<evidence type="ECO:0000256" key="6">
    <source>
        <dbReference type="ARBA" id="ARBA00022695"/>
    </source>
</evidence>
<evidence type="ECO:0000256" key="11">
    <source>
        <dbReference type="ARBA" id="ARBA00023242"/>
    </source>
</evidence>
<reference evidence="16 17" key="1">
    <citation type="journal article" date="2018" name="IMA Fungus">
        <title>IMA Genome-F 9: Draft genome sequence of Annulohypoxylon stygium, Aspergillus mulundensis, Berkeleyomyces basicola (syn. Thielaviopsis basicola), Ceratocystis smalleyi, two Cercospora beticola strains, Coleophoma cylindrospora, Fusarium fracticaudum, Phialophora cf. hyalina, and Morchella septimelata.</title>
        <authorList>
            <person name="Wingfield B.D."/>
            <person name="Bills G.F."/>
            <person name="Dong Y."/>
            <person name="Huang W."/>
            <person name="Nel W.J."/>
            <person name="Swalarsk-Parry B.S."/>
            <person name="Vaghefi N."/>
            <person name="Wilken P.M."/>
            <person name="An Z."/>
            <person name="de Beer Z.W."/>
            <person name="De Vos L."/>
            <person name="Chen L."/>
            <person name="Duong T.A."/>
            <person name="Gao Y."/>
            <person name="Hammerbacher A."/>
            <person name="Kikkert J.R."/>
            <person name="Li Y."/>
            <person name="Li H."/>
            <person name="Li K."/>
            <person name="Li Q."/>
            <person name="Liu X."/>
            <person name="Ma X."/>
            <person name="Naidoo K."/>
            <person name="Pethybridge S.J."/>
            <person name="Sun J."/>
            <person name="Steenkamp E.T."/>
            <person name="van der Nest M.A."/>
            <person name="van Wyk S."/>
            <person name="Wingfield M.J."/>
            <person name="Xiong C."/>
            <person name="Yue Q."/>
            <person name="Zhang X."/>
        </authorList>
    </citation>
    <scope>NUCLEOTIDE SEQUENCE [LARGE SCALE GENOMIC DNA]</scope>
    <source>
        <strain evidence="16 17">BP 5553</strain>
    </source>
</reference>
<dbReference type="SUPFAM" id="SSF56672">
    <property type="entry name" value="DNA/RNA polymerases"/>
    <property type="match status" value="1"/>
</dbReference>
<keyword evidence="17" id="KW-1185">Reference proteome</keyword>
<dbReference type="GeneID" id="43592937"/>
<dbReference type="Pfam" id="PF21399">
    <property type="entry name" value="TERT_C"/>
    <property type="match status" value="1"/>
</dbReference>
<evidence type="ECO:0000256" key="9">
    <source>
        <dbReference type="ARBA" id="ARBA00022895"/>
    </source>
</evidence>
<evidence type="ECO:0000313" key="17">
    <source>
        <dbReference type="Proteomes" id="UP000254866"/>
    </source>
</evidence>
<dbReference type="OrthoDB" id="289721at2759"/>
<dbReference type="PANTHER" id="PTHR12066:SF0">
    <property type="entry name" value="TELOMERASE REVERSE TRANSCRIPTASE"/>
    <property type="match status" value="1"/>
</dbReference>
<gene>
    <name evidence="16" type="ORF">BP5553_00088</name>
</gene>
<keyword evidence="5 13" id="KW-0808">Transferase</keyword>
<evidence type="ECO:0000256" key="13">
    <source>
        <dbReference type="RuleBase" id="RU365061"/>
    </source>
</evidence>
<dbReference type="GO" id="GO:0000781">
    <property type="term" value="C:chromosome, telomeric region"/>
    <property type="evidence" value="ECO:0007669"/>
    <property type="project" value="UniProtKB-SubCell"/>
</dbReference>
<dbReference type="Pfam" id="PF00078">
    <property type="entry name" value="RVT_1"/>
    <property type="match status" value="1"/>
</dbReference>
<dbReference type="EC" id="2.7.7.49" evidence="2 13"/>
<evidence type="ECO:0000256" key="14">
    <source>
        <dbReference type="SAM" id="MobiDB-lite"/>
    </source>
</evidence>
<organism evidence="16 17">
    <name type="scientific">Venustampulla echinocandica</name>
    <dbReference type="NCBI Taxonomy" id="2656787"/>
    <lineage>
        <taxon>Eukaryota</taxon>
        <taxon>Fungi</taxon>
        <taxon>Dikarya</taxon>
        <taxon>Ascomycota</taxon>
        <taxon>Pezizomycotina</taxon>
        <taxon>Leotiomycetes</taxon>
        <taxon>Helotiales</taxon>
        <taxon>Pleuroascaceae</taxon>
        <taxon>Venustampulla</taxon>
    </lineage>
</organism>
<comment type="catalytic activity">
    <reaction evidence="12 13">
        <text>DNA(n) + a 2'-deoxyribonucleoside 5'-triphosphate = DNA(n+1) + diphosphate</text>
        <dbReference type="Rhea" id="RHEA:22508"/>
        <dbReference type="Rhea" id="RHEA-COMP:17339"/>
        <dbReference type="Rhea" id="RHEA-COMP:17340"/>
        <dbReference type="ChEBI" id="CHEBI:33019"/>
        <dbReference type="ChEBI" id="CHEBI:61560"/>
        <dbReference type="ChEBI" id="CHEBI:173112"/>
        <dbReference type="EC" id="2.7.7.49"/>
    </reaction>
</comment>
<dbReference type="InterPro" id="IPR000477">
    <property type="entry name" value="RT_dom"/>
</dbReference>
<keyword evidence="6 13" id="KW-0548">Nucleotidyltransferase</keyword>
<dbReference type="Pfam" id="PF12009">
    <property type="entry name" value="Telomerase_RBD"/>
    <property type="match status" value="1"/>
</dbReference>
<dbReference type="STRING" id="2656787.A0A370TX65"/>
<name>A0A370TX65_9HELO</name>
<dbReference type="EMBL" id="NPIC01000001">
    <property type="protein sequence ID" value="RDL40109.1"/>
    <property type="molecule type" value="Genomic_DNA"/>
</dbReference>
<evidence type="ECO:0000256" key="3">
    <source>
        <dbReference type="ARBA" id="ARBA00016182"/>
    </source>
</evidence>
<dbReference type="Gene3D" id="1.10.132.70">
    <property type="match status" value="1"/>
</dbReference>
<evidence type="ECO:0000256" key="5">
    <source>
        <dbReference type="ARBA" id="ARBA00022679"/>
    </source>
</evidence>
<evidence type="ECO:0000256" key="7">
    <source>
        <dbReference type="ARBA" id="ARBA00022723"/>
    </source>
</evidence>
<feature type="domain" description="Reverse transcriptase" evidence="15">
    <location>
        <begin position="643"/>
        <end position="975"/>
    </location>
</feature>
<keyword evidence="11 13" id="KW-0539">Nucleus</keyword>
<comment type="function">
    <text evidence="13">Telomerase is a ribonucleoprotein enzyme essential for the replication of chromosome termini in most eukaryotes. It elongates telomeres. It is a reverse transcriptase that adds simple sequence repeats to chromosome ends by copying a template sequence within the RNA component of the enzyme.</text>
</comment>
<dbReference type="InterPro" id="IPR021891">
    <property type="entry name" value="Telomerase_RBD"/>
</dbReference>
<evidence type="ECO:0000256" key="2">
    <source>
        <dbReference type="ARBA" id="ARBA00012493"/>
    </source>
</evidence>
<evidence type="ECO:0000256" key="12">
    <source>
        <dbReference type="ARBA" id="ARBA00048173"/>
    </source>
</evidence>
<dbReference type="PRINTS" id="PR01365">
    <property type="entry name" value="TELOMERASERT"/>
</dbReference>
<keyword evidence="8 13" id="KW-0460">Magnesium</keyword>
<dbReference type="GO" id="GO:0070034">
    <property type="term" value="F:telomerase RNA binding"/>
    <property type="evidence" value="ECO:0007669"/>
    <property type="project" value="TreeGrafter"/>
</dbReference>
<evidence type="ECO:0000259" key="15">
    <source>
        <dbReference type="PROSITE" id="PS50878"/>
    </source>
</evidence>
<dbReference type="InterPro" id="IPR003545">
    <property type="entry name" value="Telomerase_RT"/>
</dbReference>
<proteinExistence type="inferred from homology"/>
<evidence type="ECO:0000256" key="1">
    <source>
        <dbReference type="ARBA" id="ARBA00008001"/>
    </source>
</evidence>
<keyword evidence="7 13" id="KW-0479">Metal-binding</keyword>
<dbReference type="Gene3D" id="3.30.70.2630">
    <property type="match status" value="1"/>
</dbReference>
<comment type="similarity">
    <text evidence="1 13">Belongs to the reverse transcriptase family. Telomerase subfamily.</text>
</comment>
<dbReference type="PROSITE" id="PS50878">
    <property type="entry name" value="RT_POL"/>
    <property type="match status" value="1"/>
</dbReference>
<dbReference type="Proteomes" id="UP000254866">
    <property type="component" value="Unassembled WGS sequence"/>
</dbReference>
<dbReference type="CDD" id="cd01648">
    <property type="entry name" value="TERT"/>
    <property type="match status" value="1"/>
</dbReference>
<dbReference type="InterPro" id="IPR049139">
    <property type="entry name" value="TERT_C"/>
</dbReference>
<protein>
    <recommendedName>
        <fullName evidence="3 13">Telomerase reverse transcriptase</fullName>
        <ecNumber evidence="2 13">2.7.7.49</ecNumber>
    </recommendedName>
    <alternativeName>
        <fullName evidence="13">Telomerase catalytic subunit</fullName>
    </alternativeName>
</protein>
<comment type="caution">
    <text evidence="16">The sequence shown here is derived from an EMBL/GenBank/DDBJ whole genome shotgun (WGS) entry which is preliminary data.</text>
</comment>
<dbReference type="GO" id="GO:0042162">
    <property type="term" value="F:telomeric DNA binding"/>
    <property type="evidence" value="ECO:0007669"/>
    <property type="project" value="TreeGrafter"/>
</dbReference>
<evidence type="ECO:0000256" key="8">
    <source>
        <dbReference type="ARBA" id="ARBA00022842"/>
    </source>
</evidence>
<keyword evidence="10 13" id="KW-0695">RNA-directed DNA polymerase</keyword>
<dbReference type="GO" id="GO:0003720">
    <property type="term" value="F:telomerase activity"/>
    <property type="evidence" value="ECO:0007669"/>
    <property type="project" value="InterPro"/>
</dbReference>
<evidence type="ECO:0000256" key="4">
    <source>
        <dbReference type="ARBA" id="ARBA00022454"/>
    </source>
</evidence>
<dbReference type="PANTHER" id="PTHR12066">
    <property type="entry name" value="TELOMERASE REVERSE TRANSCRIPTASE"/>
    <property type="match status" value="1"/>
</dbReference>
<feature type="compositionally biased region" description="Basic residues" evidence="14">
    <location>
        <begin position="1"/>
        <end position="10"/>
    </location>
</feature>
<dbReference type="Gene3D" id="1.10.357.90">
    <property type="match status" value="1"/>
</dbReference>
<keyword evidence="9 13" id="KW-0779">Telomere</keyword>
<dbReference type="GO" id="GO:0046872">
    <property type="term" value="F:metal ion binding"/>
    <property type="evidence" value="ECO:0007669"/>
    <property type="project" value="UniProtKB-KW"/>
</dbReference>
<sequence>MTGKRKRKRPSSGGEGQCNSQEVQKGNGDPVVKQALLVQFYPQVLTLRDYLLSKLPSTSKVRRKKISSLGYEKNSQIRPANEALSAFLDGTLVGVSVSNNDSGDERWRQWTTFSQKADESTSMFADLSSVGSYSQSEIVDFAIWLLFSKNQASNGRLNHLLCQGFRRDVSSRMVIREENPHAAIPGVVSTYPNSHVTSMKRAPWPQVLALVGKEGERAMIDLILDCGVFLEVASGRGVYHQLCGVPLNDLQTLPMSIGKLSADLSSLVKKRKHVGVVDRCLSSIVFVRSRMLYARAPSNAQGRVQFGLKHIHVLNRYPLKARGSSGPDTAGKLLPPEGHSSIATSTIYTMMYLFPRQFGLHNVFTSQTDARQTVQAYMDYTLREDEINAKYPSPTTPKIPKRLRGRAIDLARKLQIQHSRCSYKQLIEHYCPVSGGGSNFVIPQPDSQEISEVSAVFKTQDSISTAPQLTNSPGMKAVIPGKQLSMMLHATPQAMVSAFCRAVLTRLIPKEFWGTGQVQAHNEKIFSHNVHRFIELRRFENLTLHELSQGLQISTIEWLEPPNCAGNKLAKSDLNKRMEIFHEFLYYIFDSILIPLIRTNFHVTESNIHKYRLFYFRHDVWRTLAEPAIAALKLTMFEEMKLERAHRLLESRPLGFSQLRLLPKETGLRPIMNLRRRTIKRGSKNFLGSSINSILAPVFNAFTYEKTRNPDRLGATLASVGDIYEKLKLFKLRHTTSSMPFYFVKVDVKAAFDTIPQAAVVNLMSSLLSESEYRISKHVEIKPGENFREDLLGRERTKPIRRWVATAKKGTNFQSFEAALETDLAVKKKHMIFVENIVGKFRDREELLDLLAEHVQRNMVKIGKKFYRQKEGIPQGSVLSSLLCNYFYGDLEAQHLGFLDPEQSLLLRYIDDFLLVTTNKSHAKQFLQIMHDGLPAYGVRVNPDKTLLNFEATINNKKVARLVGTSDFPYCGSFINTRTLNVTRDRERRKDLDTVDSLTVEFSKNPGKNFHRKVLNAFKIQGHAMFLDTSFNSVQTVISNVHSAFVETASKMWIYARCLPVRKQPGTNLLIKTISDLIDLAFALMKSKSKNSKNIGYKCALTKVQVEWLAVNAFRDVLRKRQTKYRKTLEWLDRRVAMLRVKEGRACDRMSGIVLAKAALLLDTSPIRSLIDKCTVDYRWSPTTGLTYNLCPNFLSAPPLKLSHDPSSPFVGCGCLQRPVGQEPLELNYQVPAHLHPSVITIVAGHDGLGIVGGRKTGTLMANSIQPVSENLEMIIRAYLADNKRG</sequence>
<dbReference type="InterPro" id="IPR043502">
    <property type="entry name" value="DNA/RNA_pol_sf"/>
</dbReference>
<feature type="region of interest" description="Disordered" evidence="14">
    <location>
        <begin position="1"/>
        <end position="26"/>
    </location>
</feature>
<accession>A0A370TX65</accession>
<dbReference type="GO" id="GO:0000333">
    <property type="term" value="C:telomerase catalytic core complex"/>
    <property type="evidence" value="ECO:0007669"/>
    <property type="project" value="TreeGrafter"/>
</dbReference>
<evidence type="ECO:0000256" key="10">
    <source>
        <dbReference type="ARBA" id="ARBA00022918"/>
    </source>
</evidence>
<dbReference type="GO" id="GO:0007004">
    <property type="term" value="P:telomere maintenance via telomerase"/>
    <property type="evidence" value="ECO:0007669"/>
    <property type="project" value="TreeGrafter"/>
</dbReference>